<reference evidence="1" key="1">
    <citation type="journal article" date="2021" name="Mol. Plant Microbe Interact.">
        <title>Complete Genome Sequence of the Plant-Pathogenic Fungus Colletotrichum lupini.</title>
        <authorList>
            <person name="Baroncelli R."/>
            <person name="Pensec F."/>
            <person name="Da Lio D."/>
            <person name="Boufleur T."/>
            <person name="Vicente I."/>
            <person name="Sarrocco S."/>
            <person name="Picot A."/>
            <person name="Baraldi E."/>
            <person name="Sukno S."/>
            <person name="Thon M."/>
            <person name="Le Floch G."/>
        </authorList>
    </citation>
    <scope>NUCLEOTIDE SEQUENCE</scope>
    <source>
        <strain evidence="1">IMI 504893</strain>
    </source>
</reference>
<evidence type="ECO:0000313" key="2">
    <source>
        <dbReference type="Proteomes" id="UP000830671"/>
    </source>
</evidence>
<dbReference type="AlphaFoldDB" id="A0A9Q8SIV7"/>
<dbReference type="RefSeq" id="XP_049139803.1">
    <property type="nucleotide sequence ID" value="XM_049282660.1"/>
</dbReference>
<dbReference type="KEGG" id="clup:CLUP02_03641"/>
<evidence type="ECO:0000313" key="1">
    <source>
        <dbReference type="EMBL" id="UQC78166.1"/>
    </source>
</evidence>
<gene>
    <name evidence="1" type="ORF">CLUP02_03641</name>
</gene>
<proteinExistence type="predicted"/>
<dbReference type="Proteomes" id="UP000830671">
    <property type="component" value="Chromosome 2"/>
</dbReference>
<organism evidence="1 2">
    <name type="scientific">Colletotrichum lupini</name>
    <dbReference type="NCBI Taxonomy" id="145971"/>
    <lineage>
        <taxon>Eukaryota</taxon>
        <taxon>Fungi</taxon>
        <taxon>Dikarya</taxon>
        <taxon>Ascomycota</taxon>
        <taxon>Pezizomycotina</taxon>
        <taxon>Sordariomycetes</taxon>
        <taxon>Hypocreomycetidae</taxon>
        <taxon>Glomerellales</taxon>
        <taxon>Glomerellaceae</taxon>
        <taxon>Colletotrichum</taxon>
        <taxon>Colletotrichum acutatum species complex</taxon>
    </lineage>
</organism>
<sequence>MPVANCGYVRALPAADSNPACPSKVDGQAEWAHGNGLPPLASPYSLISKLSPIVLRHDRQFLLAIRGTQESSPFANISIRAAHPQIHAAGQNVFTKGRDEQATDLRISTISHEHMLDLHSPNHVLLAQTPVSTHHLIILTPLSYPSKLPWPSPSSTSASQPQIRMRGCHNEEILQLPDRFLSFSTKSSASDEVYAPWSALKDFNNASSLVSVCPIMSKETPNS</sequence>
<keyword evidence="2" id="KW-1185">Reference proteome</keyword>
<dbReference type="EMBL" id="CP019474">
    <property type="protein sequence ID" value="UQC78166.1"/>
    <property type="molecule type" value="Genomic_DNA"/>
</dbReference>
<dbReference type="GeneID" id="73337670"/>
<name>A0A9Q8SIV7_9PEZI</name>
<protein>
    <submittedName>
        <fullName evidence="1">Uncharacterized protein</fullName>
    </submittedName>
</protein>
<accession>A0A9Q8SIV7</accession>